<name>D2S5J4_GEOOG</name>
<dbReference type="AlphaFoldDB" id="D2S5J4"/>
<organism evidence="2 3">
    <name type="scientific">Geodermatophilus obscurus (strain ATCC 25078 / DSM 43160 / JCM 3152 / CCUG 61914 / KCC A-0152 / KCTC 9177 / NBRC 13315 / NRRL B-3577 / G-20)</name>
    <dbReference type="NCBI Taxonomy" id="526225"/>
    <lineage>
        <taxon>Bacteria</taxon>
        <taxon>Bacillati</taxon>
        <taxon>Actinomycetota</taxon>
        <taxon>Actinomycetes</taxon>
        <taxon>Geodermatophilales</taxon>
        <taxon>Geodermatophilaceae</taxon>
        <taxon>Geodermatophilus</taxon>
    </lineage>
</organism>
<reference evidence="2 3" key="1">
    <citation type="journal article" date="2010" name="Stand. Genomic Sci.">
        <title>Complete genome sequence of Geodermatophilus obscurus type strain (G-20).</title>
        <authorList>
            <person name="Ivanova N."/>
            <person name="Sikorski J."/>
            <person name="Jando M."/>
            <person name="Munk C."/>
            <person name="Lapidus A."/>
            <person name="Glavina Del Rio T."/>
            <person name="Copeland A."/>
            <person name="Tice H."/>
            <person name="Cheng J.-F."/>
            <person name="Lucas S."/>
            <person name="Chen F."/>
            <person name="Nolan M."/>
            <person name="Bruce D."/>
            <person name="Goodwin L."/>
            <person name="Pitluck S."/>
            <person name="Mavromatis K."/>
            <person name="Mikhailova N."/>
            <person name="Pati A."/>
            <person name="Chen A."/>
            <person name="Palaniappan K."/>
            <person name="Land M."/>
            <person name="Hauser L."/>
            <person name="Chang Y.-J."/>
            <person name="Jeffries C.D."/>
            <person name="Meincke L."/>
            <person name="Brettin T."/>
            <person name="Detter J.C."/>
            <person name="Detter J.C."/>
            <person name="Rohde M."/>
            <person name="Goeker M."/>
            <person name="Bristow J."/>
            <person name="Eisen J.A."/>
            <person name="Markowitz V."/>
            <person name="Hugenholtz P."/>
            <person name="Kyrpides N.C."/>
            <person name="Klenk H.-P."/>
        </authorList>
    </citation>
    <scope>NUCLEOTIDE SEQUENCE [LARGE SCALE GENOMIC DNA]</scope>
    <source>
        <strain evidence="3">ATCC 25078 / DSM 43160 / JCM 3152 / KCC A-0152 / KCTC 9177 / NBRC 13315 / NRRL B-3577 / G-20</strain>
    </source>
</reference>
<dbReference type="EMBL" id="CP001867">
    <property type="protein sequence ID" value="ADB75274.1"/>
    <property type="molecule type" value="Genomic_DNA"/>
</dbReference>
<evidence type="ECO:0000313" key="3">
    <source>
        <dbReference type="Proteomes" id="UP000001382"/>
    </source>
</evidence>
<evidence type="ECO:0000313" key="2">
    <source>
        <dbReference type="EMBL" id="ADB75274.1"/>
    </source>
</evidence>
<reference evidence="3" key="2">
    <citation type="submission" date="2010-01" db="EMBL/GenBank/DDBJ databases">
        <title>The complete genome of Geodermatophilus obscurus DSM 43160.</title>
        <authorList>
            <consortium name="US DOE Joint Genome Institute (JGI-PGF)"/>
            <person name="Lucas S."/>
            <person name="Copeland A."/>
            <person name="Lapidus A."/>
            <person name="Glavina del Rio T."/>
            <person name="Dalin E."/>
            <person name="Tice H."/>
            <person name="Bruce D."/>
            <person name="Goodwin L."/>
            <person name="Pitluck S."/>
            <person name="Kyrpides N."/>
            <person name="Mavromatis K."/>
            <person name="Ivanova N."/>
            <person name="Munk A.C."/>
            <person name="Brettin T."/>
            <person name="Detter J.C."/>
            <person name="Han C."/>
            <person name="Larimer F."/>
            <person name="Land M."/>
            <person name="Hauser L."/>
            <person name="Markowitz V."/>
            <person name="Cheng J.-F."/>
            <person name="Hugenholtz P."/>
            <person name="Woyke T."/>
            <person name="Wu D."/>
            <person name="Jando M."/>
            <person name="Schneider S."/>
            <person name="Klenk H.-P."/>
            <person name="Eisen J.A."/>
        </authorList>
    </citation>
    <scope>NUCLEOTIDE SEQUENCE [LARGE SCALE GENOMIC DNA]</scope>
    <source>
        <strain evidence="3">ATCC 25078 / DSM 43160 / JCM 3152 / KCC A-0152 / KCTC 9177 / NBRC 13315 / NRRL B-3577 / G-20</strain>
    </source>
</reference>
<dbReference type="KEGG" id="gob:Gobs_2639"/>
<keyword evidence="3" id="KW-1185">Reference proteome</keyword>
<protein>
    <submittedName>
        <fullName evidence="2">Uncharacterized protein</fullName>
    </submittedName>
</protein>
<accession>D2S5J4</accession>
<evidence type="ECO:0000256" key="1">
    <source>
        <dbReference type="SAM" id="MobiDB-lite"/>
    </source>
</evidence>
<dbReference type="HOGENOM" id="CLU_2915959_0_0_11"/>
<feature type="region of interest" description="Disordered" evidence="1">
    <location>
        <begin position="1"/>
        <end position="52"/>
    </location>
</feature>
<sequence length="61" mass="6252">MRFNAPTPAVDAPEEPGDGGQDHATLPPMRGQAFEAVTGPGGTLNPPPPLPVGVRVRVVVL</sequence>
<proteinExistence type="predicted"/>
<dbReference type="Proteomes" id="UP000001382">
    <property type="component" value="Chromosome"/>
</dbReference>
<gene>
    <name evidence="2" type="ordered locus">Gobs_2639</name>
</gene>